<dbReference type="RefSeq" id="WP_186598562.1">
    <property type="nucleotide sequence ID" value="NZ_JABWRS010000005.1"/>
</dbReference>
<feature type="domain" description="Ionotropic glutamate receptor C-terminal" evidence="6">
    <location>
        <begin position="36"/>
        <end position="252"/>
    </location>
</feature>
<dbReference type="Pfam" id="PF00497">
    <property type="entry name" value="SBP_bac_3"/>
    <property type="match status" value="1"/>
</dbReference>
<dbReference type="SUPFAM" id="SSF53850">
    <property type="entry name" value="Periplasmic binding protein-like II"/>
    <property type="match status" value="1"/>
</dbReference>
<sequence>MRTLFIGLSAAASLASMSVQADQLADIQSRKSLTCAVQSSTPPFGFIDPQTRNPSGHDVDLCRAIAEKIGVKAIIKPVATEARVAELISGKVDLAVANLAYTSVRAKQIQFSHAYYITSEVIVTPEERKHLTIADFRGLKLATPKGSTSESAAKSNSISTIAFHDTASSYLSVMQNKAAGFVTSNITAKYYVHKSQDSDKKLAIIKQPLAIEPIGVGIRKDQPQLTDEVNKALIALEDEGTLTSIWNHWVGPTTYYGLERKDKVTPLEDIAINPDI</sequence>
<keyword evidence="8" id="KW-1185">Reference proteome</keyword>
<gene>
    <name evidence="7" type="ORF">HU747_09290</name>
</gene>
<dbReference type="InterPro" id="IPR001320">
    <property type="entry name" value="Iontro_rcpt_C"/>
</dbReference>
<evidence type="ECO:0000256" key="3">
    <source>
        <dbReference type="ARBA" id="ARBA00022729"/>
    </source>
</evidence>
<proteinExistence type="inferred from homology"/>
<dbReference type="SMART" id="SM00062">
    <property type="entry name" value="PBPb"/>
    <property type="match status" value="1"/>
</dbReference>
<dbReference type="PANTHER" id="PTHR30085:SF6">
    <property type="entry name" value="ABC TRANSPORTER GLUTAMINE-BINDING PROTEIN GLNH"/>
    <property type="match status" value="1"/>
</dbReference>
<feature type="domain" description="Solute-binding protein family 3/N-terminal" evidence="5">
    <location>
        <begin position="32"/>
        <end position="253"/>
    </location>
</feature>
<evidence type="ECO:0000256" key="4">
    <source>
        <dbReference type="SAM" id="SignalP"/>
    </source>
</evidence>
<accession>A0ABR6V5Y1</accession>
<comment type="similarity">
    <text evidence="1">Belongs to the bacterial solute-binding protein 3 family.</text>
</comment>
<comment type="caution">
    <text evidence="7">The sequence shown here is derived from an EMBL/GenBank/DDBJ whole genome shotgun (WGS) entry which is preliminary data.</text>
</comment>
<dbReference type="PANTHER" id="PTHR30085">
    <property type="entry name" value="AMINO ACID ABC TRANSPORTER PERMEASE"/>
    <property type="match status" value="1"/>
</dbReference>
<feature type="signal peptide" evidence="4">
    <location>
        <begin position="1"/>
        <end position="21"/>
    </location>
</feature>
<evidence type="ECO:0000313" key="8">
    <source>
        <dbReference type="Proteomes" id="UP000628086"/>
    </source>
</evidence>
<keyword evidence="3 4" id="KW-0732">Signal</keyword>
<dbReference type="InterPro" id="IPR001638">
    <property type="entry name" value="Solute-binding_3/MltF_N"/>
</dbReference>
<feature type="chain" id="PRO_5045874372" evidence="4">
    <location>
        <begin position="22"/>
        <end position="276"/>
    </location>
</feature>
<organism evidence="7 8">
    <name type="scientific">Pseudomonas taiwanensis</name>
    <dbReference type="NCBI Taxonomy" id="470150"/>
    <lineage>
        <taxon>Bacteria</taxon>
        <taxon>Pseudomonadati</taxon>
        <taxon>Pseudomonadota</taxon>
        <taxon>Gammaproteobacteria</taxon>
        <taxon>Pseudomonadales</taxon>
        <taxon>Pseudomonadaceae</taxon>
        <taxon>Pseudomonas</taxon>
    </lineage>
</organism>
<reference evidence="7 8" key="1">
    <citation type="journal article" date="2020" name="Microorganisms">
        <title>Reliable Identification of Environmental Pseudomonas Isolates Using the rpoD Gene.</title>
        <authorList>
            <consortium name="The Broad Institute Genome Sequencing Platform"/>
            <person name="Girard L."/>
            <person name="Lood C."/>
            <person name="Rokni-Zadeh H."/>
            <person name="van Noort V."/>
            <person name="Lavigne R."/>
            <person name="De Mot R."/>
        </authorList>
    </citation>
    <scope>NUCLEOTIDE SEQUENCE [LARGE SCALE GENOMIC DNA]</scope>
    <source>
        <strain evidence="7 8">RW7P2</strain>
    </source>
</reference>
<evidence type="ECO:0000256" key="2">
    <source>
        <dbReference type="ARBA" id="ARBA00022448"/>
    </source>
</evidence>
<evidence type="ECO:0000259" key="5">
    <source>
        <dbReference type="SMART" id="SM00062"/>
    </source>
</evidence>
<dbReference type="SMART" id="SM00079">
    <property type="entry name" value="PBPe"/>
    <property type="match status" value="1"/>
</dbReference>
<name>A0ABR6V5Y1_9PSED</name>
<evidence type="ECO:0000256" key="1">
    <source>
        <dbReference type="ARBA" id="ARBA00010333"/>
    </source>
</evidence>
<dbReference type="Gene3D" id="3.40.190.10">
    <property type="entry name" value="Periplasmic binding protein-like II"/>
    <property type="match status" value="2"/>
</dbReference>
<dbReference type="EMBL" id="JABWRS010000005">
    <property type="protein sequence ID" value="MBC3475794.1"/>
    <property type="molecule type" value="Genomic_DNA"/>
</dbReference>
<dbReference type="InterPro" id="IPR051455">
    <property type="entry name" value="Bact_solute-bind_prot3"/>
</dbReference>
<dbReference type="Proteomes" id="UP000628086">
    <property type="component" value="Unassembled WGS sequence"/>
</dbReference>
<evidence type="ECO:0000313" key="7">
    <source>
        <dbReference type="EMBL" id="MBC3475794.1"/>
    </source>
</evidence>
<evidence type="ECO:0000259" key="6">
    <source>
        <dbReference type="SMART" id="SM00079"/>
    </source>
</evidence>
<keyword evidence="2" id="KW-0813">Transport</keyword>
<protein>
    <submittedName>
        <fullName evidence="7">Transporter substrate-binding domain-containing protein</fullName>
    </submittedName>
</protein>